<sequence>MYDGKMLVNYCTSLNWSAHGSTLFSGYTDRVVRVWGIGCDCGNRNSHCRFPFK</sequence>
<organism evidence="2">
    <name type="scientific">Brassica oleracea</name>
    <name type="common">Wild cabbage</name>
    <dbReference type="NCBI Taxonomy" id="3712"/>
    <lineage>
        <taxon>Eukaryota</taxon>
        <taxon>Viridiplantae</taxon>
        <taxon>Streptophyta</taxon>
        <taxon>Embryophyta</taxon>
        <taxon>Tracheophyta</taxon>
        <taxon>Spermatophyta</taxon>
        <taxon>Magnoliopsida</taxon>
        <taxon>eudicotyledons</taxon>
        <taxon>Gunneridae</taxon>
        <taxon>Pentapetalae</taxon>
        <taxon>rosids</taxon>
        <taxon>malvids</taxon>
        <taxon>Brassicales</taxon>
        <taxon>Brassicaceae</taxon>
        <taxon>Brassiceae</taxon>
        <taxon>Brassica</taxon>
    </lineage>
</organism>
<dbReference type="SUPFAM" id="SSF50978">
    <property type="entry name" value="WD40 repeat-like"/>
    <property type="match status" value="1"/>
</dbReference>
<evidence type="ECO:0000313" key="2">
    <source>
        <dbReference type="EMBL" id="VDD24652.1"/>
    </source>
</evidence>
<dbReference type="InterPro" id="IPR036322">
    <property type="entry name" value="WD40_repeat_dom_sf"/>
</dbReference>
<gene>
    <name evidence="2" type="ORF">BOLC2T10280H</name>
</gene>
<dbReference type="InterPro" id="IPR015943">
    <property type="entry name" value="WD40/YVTN_repeat-like_dom_sf"/>
</dbReference>
<dbReference type="AlphaFoldDB" id="A0A3P6DVU2"/>
<accession>A0A3P6DVU2</accession>
<proteinExistence type="predicted"/>
<keyword evidence="1" id="KW-0853">WD repeat</keyword>
<dbReference type="EMBL" id="LR031874">
    <property type="protein sequence ID" value="VDD24652.1"/>
    <property type="molecule type" value="Genomic_DNA"/>
</dbReference>
<dbReference type="Gene3D" id="2.130.10.10">
    <property type="entry name" value="YVTN repeat-like/Quinoprotein amine dehydrogenase"/>
    <property type="match status" value="1"/>
</dbReference>
<evidence type="ECO:0008006" key="3">
    <source>
        <dbReference type="Google" id="ProtNLM"/>
    </source>
</evidence>
<reference evidence="2" key="1">
    <citation type="submission" date="2018-11" db="EMBL/GenBank/DDBJ databases">
        <authorList>
            <consortium name="Genoscope - CEA"/>
            <person name="William W."/>
        </authorList>
    </citation>
    <scope>NUCLEOTIDE SEQUENCE</scope>
</reference>
<protein>
    <recommendedName>
        <fullName evidence="3">Anaphase-promoting complex subunit 4 WD40 domain-containing protein</fullName>
    </recommendedName>
</protein>
<name>A0A3P6DVU2_BRAOL</name>
<evidence type="ECO:0000256" key="1">
    <source>
        <dbReference type="PROSITE-ProRule" id="PRU00221"/>
    </source>
</evidence>
<dbReference type="InterPro" id="IPR001680">
    <property type="entry name" value="WD40_rpt"/>
</dbReference>
<feature type="repeat" description="WD" evidence="1">
    <location>
        <begin position="12"/>
        <end position="35"/>
    </location>
</feature>
<dbReference type="PROSITE" id="PS50082">
    <property type="entry name" value="WD_REPEATS_2"/>
    <property type="match status" value="1"/>
</dbReference>